<dbReference type="AlphaFoldDB" id="A0A8S9X0T7"/>
<evidence type="ECO:0000256" key="6">
    <source>
        <dbReference type="SAM" id="SignalP"/>
    </source>
</evidence>
<protein>
    <recommendedName>
        <fullName evidence="7">G-protein coupled receptors family 1 profile domain-containing protein</fullName>
    </recommendedName>
</protein>
<feature type="transmembrane region" description="Helical" evidence="5">
    <location>
        <begin position="155"/>
        <end position="179"/>
    </location>
</feature>
<dbReference type="GO" id="GO:0016020">
    <property type="term" value="C:membrane"/>
    <property type="evidence" value="ECO:0007669"/>
    <property type="project" value="UniProtKB-SubCell"/>
</dbReference>
<dbReference type="SUPFAM" id="SSF81321">
    <property type="entry name" value="Family A G protein-coupled receptor-like"/>
    <property type="match status" value="1"/>
</dbReference>
<feature type="transmembrane region" description="Helical" evidence="5">
    <location>
        <begin position="69"/>
        <end position="89"/>
    </location>
</feature>
<dbReference type="PANTHER" id="PTHR46641:SF2">
    <property type="entry name" value="FMRFAMIDE RECEPTOR"/>
    <property type="match status" value="1"/>
</dbReference>
<comment type="subcellular location">
    <subcellularLocation>
        <location evidence="1">Membrane</location>
    </subcellularLocation>
</comment>
<keyword evidence="6" id="KW-0732">Signal</keyword>
<evidence type="ECO:0000256" key="3">
    <source>
        <dbReference type="ARBA" id="ARBA00022989"/>
    </source>
</evidence>
<feature type="chain" id="PRO_5035844816" description="G-protein coupled receptors family 1 profile domain-containing protein" evidence="6">
    <location>
        <begin position="21"/>
        <end position="268"/>
    </location>
</feature>
<keyword evidence="3 5" id="KW-1133">Transmembrane helix</keyword>
<keyword evidence="4 5" id="KW-0472">Membrane</keyword>
<gene>
    <name evidence="8" type="ORF">GE061_004070</name>
</gene>
<sequence length="268" mass="31715">MVLIALAVCDSLVILTSIWFEVGEDYYLLNAYNGLPKFDHYSVIYLHNYYIQCSFFLSRVIYKMAATSSLYLTVIITLERYVCICRPFWFEEWCSYSRICKSVAATIVFSIAYHMSRFWEYSLVEHIFVHKGKIISFYVTLTSEPATDFYYKLDAWLFIFLDYLIPLSSIVVLNTITFIKLRKLNTKRREISIEQRSENKLTAMMLYSALLLMWQLRETFNTLNSSVNIITYLSSWLPFRRSFMKMFCCETASARNPDQAIDLQDRRP</sequence>
<dbReference type="OrthoDB" id="10011262at2759"/>
<feature type="domain" description="G-protein coupled receptors family 1 profile" evidence="7">
    <location>
        <begin position="1"/>
        <end position="214"/>
    </location>
</feature>
<evidence type="ECO:0000256" key="1">
    <source>
        <dbReference type="ARBA" id="ARBA00004370"/>
    </source>
</evidence>
<evidence type="ECO:0000313" key="9">
    <source>
        <dbReference type="Proteomes" id="UP000466442"/>
    </source>
</evidence>
<keyword evidence="9" id="KW-1185">Reference proteome</keyword>
<comment type="caution">
    <text evidence="8">The sequence shown here is derived from an EMBL/GenBank/DDBJ whole genome shotgun (WGS) entry which is preliminary data.</text>
</comment>
<evidence type="ECO:0000256" key="5">
    <source>
        <dbReference type="SAM" id="Phobius"/>
    </source>
</evidence>
<dbReference type="Gene3D" id="1.20.1070.10">
    <property type="entry name" value="Rhodopsin 7-helix transmembrane proteins"/>
    <property type="match status" value="1"/>
</dbReference>
<organism evidence="8 9">
    <name type="scientific">Apolygus lucorum</name>
    <name type="common">Small green plant bug</name>
    <name type="synonym">Lygocoris lucorum</name>
    <dbReference type="NCBI Taxonomy" id="248454"/>
    <lineage>
        <taxon>Eukaryota</taxon>
        <taxon>Metazoa</taxon>
        <taxon>Ecdysozoa</taxon>
        <taxon>Arthropoda</taxon>
        <taxon>Hexapoda</taxon>
        <taxon>Insecta</taxon>
        <taxon>Pterygota</taxon>
        <taxon>Neoptera</taxon>
        <taxon>Paraneoptera</taxon>
        <taxon>Hemiptera</taxon>
        <taxon>Heteroptera</taxon>
        <taxon>Panheteroptera</taxon>
        <taxon>Cimicomorpha</taxon>
        <taxon>Miridae</taxon>
        <taxon>Mirini</taxon>
        <taxon>Apolygus</taxon>
    </lineage>
</organism>
<proteinExistence type="predicted"/>
<dbReference type="PANTHER" id="PTHR46641">
    <property type="entry name" value="FMRFAMIDE RECEPTOR-RELATED"/>
    <property type="match status" value="1"/>
</dbReference>
<name>A0A8S9X0T7_APOLU</name>
<dbReference type="Proteomes" id="UP000466442">
    <property type="component" value="Linkage Group LG12"/>
</dbReference>
<feature type="signal peptide" evidence="6">
    <location>
        <begin position="1"/>
        <end position="20"/>
    </location>
</feature>
<evidence type="ECO:0000256" key="2">
    <source>
        <dbReference type="ARBA" id="ARBA00022692"/>
    </source>
</evidence>
<feature type="transmembrane region" description="Helical" evidence="5">
    <location>
        <begin position="44"/>
        <end position="62"/>
    </location>
</feature>
<keyword evidence="2 5" id="KW-0812">Transmembrane</keyword>
<evidence type="ECO:0000313" key="8">
    <source>
        <dbReference type="EMBL" id="KAF6201676.1"/>
    </source>
</evidence>
<reference evidence="8" key="1">
    <citation type="journal article" date="2021" name="Mol. Ecol. Resour.">
        <title>Apolygus lucorum genome provides insights into omnivorousness and mesophyll feeding.</title>
        <authorList>
            <person name="Liu Y."/>
            <person name="Liu H."/>
            <person name="Wang H."/>
            <person name="Huang T."/>
            <person name="Liu B."/>
            <person name="Yang B."/>
            <person name="Yin L."/>
            <person name="Li B."/>
            <person name="Zhang Y."/>
            <person name="Zhang S."/>
            <person name="Jiang F."/>
            <person name="Zhang X."/>
            <person name="Ren Y."/>
            <person name="Wang B."/>
            <person name="Wang S."/>
            <person name="Lu Y."/>
            <person name="Wu K."/>
            <person name="Fan W."/>
            <person name="Wang G."/>
        </authorList>
    </citation>
    <scope>NUCLEOTIDE SEQUENCE</scope>
    <source>
        <strain evidence="8">12Hb</strain>
    </source>
</reference>
<dbReference type="PROSITE" id="PS50262">
    <property type="entry name" value="G_PROTEIN_RECEP_F1_2"/>
    <property type="match status" value="1"/>
</dbReference>
<dbReference type="InterPro" id="IPR052954">
    <property type="entry name" value="GPCR-Ligand_Int"/>
</dbReference>
<dbReference type="InterPro" id="IPR017452">
    <property type="entry name" value="GPCR_Rhodpsn_7TM"/>
</dbReference>
<accession>A0A8S9X0T7</accession>
<evidence type="ECO:0000256" key="4">
    <source>
        <dbReference type="ARBA" id="ARBA00023136"/>
    </source>
</evidence>
<dbReference type="EMBL" id="WIXP02000012">
    <property type="protein sequence ID" value="KAF6201676.1"/>
    <property type="molecule type" value="Genomic_DNA"/>
</dbReference>
<evidence type="ECO:0000259" key="7">
    <source>
        <dbReference type="PROSITE" id="PS50262"/>
    </source>
</evidence>